<evidence type="ECO:0000313" key="2">
    <source>
        <dbReference type="Proteomes" id="UP001254832"/>
    </source>
</evidence>
<reference evidence="1" key="1">
    <citation type="submission" date="2023-07" db="EMBL/GenBank/DDBJ databases">
        <title>Sorghum-associated microbial communities from plants grown in Nebraska, USA.</title>
        <authorList>
            <person name="Schachtman D."/>
        </authorList>
    </citation>
    <scope>NUCLEOTIDE SEQUENCE</scope>
    <source>
        <strain evidence="1">BE80</strain>
    </source>
</reference>
<protein>
    <submittedName>
        <fullName evidence="1">Uncharacterized protein</fullName>
    </submittedName>
</protein>
<sequence>MIKDKQRIGISSPTTALPEKQFIELKACIAEANHILRTLGNPPQPNNTRQLELKLASLQDQYVEVQMSFRGKLKTVDGFLLQSGKNYITIWSNSRLRYVQYDQLISISTDGNEAETTHETHPIFCSEELNCALLYTFTETVSGSVMLLNRFYGIPLSIALLQHAGQKIIVQMTEPKSIKMGCLVNTTEDKIIIQPLSKHEDQLLETIALTDIEVITIAKQ</sequence>
<name>A0AAP5H9F4_PAEAM</name>
<gene>
    <name evidence="1" type="ORF">J2W91_004872</name>
</gene>
<comment type="caution">
    <text evidence="1">The sequence shown here is derived from an EMBL/GenBank/DDBJ whole genome shotgun (WGS) entry which is preliminary data.</text>
</comment>
<dbReference type="RefSeq" id="WP_310144585.1">
    <property type="nucleotide sequence ID" value="NZ_JAVDTR010000016.1"/>
</dbReference>
<evidence type="ECO:0000313" key="1">
    <source>
        <dbReference type="EMBL" id="MDR6726361.1"/>
    </source>
</evidence>
<dbReference type="Proteomes" id="UP001254832">
    <property type="component" value="Unassembled WGS sequence"/>
</dbReference>
<dbReference type="AlphaFoldDB" id="A0AAP5H9F4"/>
<proteinExistence type="predicted"/>
<accession>A0AAP5H9F4</accession>
<dbReference type="EMBL" id="JAVDTR010000016">
    <property type="protein sequence ID" value="MDR6726361.1"/>
    <property type="molecule type" value="Genomic_DNA"/>
</dbReference>
<organism evidence="1 2">
    <name type="scientific">Paenibacillus amylolyticus</name>
    <dbReference type="NCBI Taxonomy" id="1451"/>
    <lineage>
        <taxon>Bacteria</taxon>
        <taxon>Bacillati</taxon>
        <taxon>Bacillota</taxon>
        <taxon>Bacilli</taxon>
        <taxon>Bacillales</taxon>
        <taxon>Paenibacillaceae</taxon>
        <taxon>Paenibacillus</taxon>
    </lineage>
</organism>